<gene>
    <name evidence="5" type="ORF">KUTeg_010439</name>
</gene>
<feature type="compositionally biased region" description="Low complexity" evidence="3">
    <location>
        <begin position="398"/>
        <end position="407"/>
    </location>
</feature>
<dbReference type="PROSITE" id="PS00028">
    <property type="entry name" value="ZINC_FINGER_C2H2_1"/>
    <property type="match status" value="1"/>
</dbReference>
<keyword evidence="1" id="KW-0863">Zinc-finger</keyword>
<keyword evidence="6" id="KW-1185">Reference proteome</keyword>
<comment type="caution">
    <text evidence="5">The sequence shown here is derived from an EMBL/GenBank/DDBJ whole genome shotgun (WGS) entry which is preliminary data.</text>
</comment>
<proteinExistence type="predicted"/>
<keyword evidence="1" id="KW-0862">Zinc</keyword>
<sequence>MNTFVTHASVRIKGTESGYNPVQCYDHTCPNKSIHMHCPFCVKTDYYQDPVILKAHYRVKHVDKGIDFAGLKILRCCDHCDIVGIIKGEKKFKGAHWHCYKCRNGFNRRDEAIKHYKTHFRNPQTTFQIQIAQEVNNPNSGYDDCNENNSSSLDHGLSIHPALTEAITCMSTSMAEEQGLLTQTSQTSHLTNGKAPDGTVHVSVAANETVDTSDSQTHHIMIIQEDSSSVDNPYTTAQIIANNVGQELNVSEEKDQSLQMTKERKYEELQQKYHDLYVSKTEMEEQFKKEIHQLQAQVKDLEEDVSCYQKREQELLEQLSVPLDKNIEILLKQLENQHRDLLHQQLLSIKREFNPQKVLLAIQPKSNIDKSNLACEQIGIQEMAYNEQNNENEMQPIDSNNSYNSQQDNDENNCEFQPQDGSSNDDDKETKLKLITTDNVEEGEDSSLMEKETNEMLINSSSDIKLVSENNFIKHGEENMGTECSPVKINDTLEDHCRVSNETTPFVFEIIPSVLQINA</sequence>
<organism evidence="5 6">
    <name type="scientific">Tegillarca granosa</name>
    <name type="common">Malaysian cockle</name>
    <name type="synonym">Anadara granosa</name>
    <dbReference type="NCBI Taxonomy" id="220873"/>
    <lineage>
        <taxon>Eukaryota</taxon>
        <taxon>Metazoa</taxon>
        <taxon>Spiralia</taxon>
        <taxon>Lophotrochozoa</taxon>
        <taxon>Mollusca</taxon>
        <taxon>Bivalvia</taxon>
        <taxon>Autobranchia</taxon>
        <taxon>Pteriomorphia</taxon>
        <taxon>Arcoida</taxon>
        <taxon>Arcoidea</taxon>
        <taxon>Arcidae</taxon>
        <taxon>Tegillarca</taxon>
    </lineage>
</organism>
<dbReference type="InterPro" id="IPR013087">
    <property type="entry name" value="Znf_C2H2_type"/>
</dbReference>
<dbReference type="Proteomes" id="UP001217089">
    <property type="component" value="Unassembled WGS sequence"/>
</dbReference>
<dbReference type="EMBL" id="JARBDR010000440">
    <property type="protein sequence ID" value="KAJ8313066.1"/>
    <property type="molecule type" value="Genomic_DNA"/>
</dbReference>
<feature type="coiled-coil region" evidence="2">
    <location>
        <begin position="266"/>
        <end position="344"/>
    </location>
</feature>
<feature type="region of interest" description="Disordered" evidence="3">
    <location>
        <begin position="392"/>
        <end position="432"/>
    </location>
</feature>
<evidence type="ECO:0000313" key="5">
    <source>
        <dbReference type="EMBL" id="KAJ8313066.1"/>
    </source>
</evidence>
<evidence type="ECO:0000313" key="6">
    <source>
        <dbReference type="Proteomes" id="UP001217089"/>
    </source>
</evidence>
<accession>A0ABQ9F8X7</accession>
<evidence type="ECO:0000256" key="2">
    <source>
        <dbReference type="SAM" id="Coils"/>
    </source>
</evidence>
<dbReference type="PROSITE" id="PS50157">
    <property type="entry name" value="ZINC_FINGER_C2H2_2"/>
    <property type="match status" value="1"/>
</dbReference>
<feature type="domain" description="C2H2-type" evidence="4">
    <location>
        <begin position="97"/>
        <end position="124"/>
    </location>
</feature>
<keyword evidence="1" id="KW-0479">Metal-binding</keyword>
<evidence type="ECO:0000256" key="1">
    <source>
        <dbReference type="PROSITE-ProRule" id="PRU00042"/>
    </source>
</evidence>
<evidence type="ECO:0000256" key="3">
    <source>
        <dbReference type="SAM" id="MobiDB-lite"/>
    </source>
</evidence>
<keyword evidence="2" id="KW-0175">Coiled coil</keyword>
<protein>
    <recommendedName>
        <fullName evidence="4">C2H2-type domain-containing protein</fullName>
    </recommendedName>
</protein>
<name>A0ABQ9F8X7_TEGGR</name>
<evidence type="ECO:0000259" key="4">
    <source>
        <dbReference type="PROSITE" id="PS50157"/>
    </source>
</evidence>
<reference evidence="5 6" key="1">
    <citation type="submission" date="2022-12" db="EMBL/GenBank/DDBJ databases">
        <title>Chromosome-level genome of Tegillarca granosa.</title>
        <authorList>
            <person name="Kim J."/>
        </authorList>
    </citation>
    <scope>NUCLEOTIDE SEQUENCE [LARGE SCALE GENOMIC DNA]</scope>
    <source>
        <strain evidence="5">Teg-2019</strain>
        <tissue evidence="5">Adductor muscle</tissue>
    </source>
</reference>